<gene>
    <name evidence="1" type="ORF">HG543_09695</name>
</gene>
<dbReference type="EMBL" id="JABBJJ010000032">
    <property type="protein sequence ID" value="NMO15127.1"/>
    <property type="molecule type" value="Genomic_DNA"/>
</dbReference>
<evidence type="ECO:0000313" key="2">
    <source>
        <dbReference type="Proteomes" id="UP000518300"/>
    </source>
</evidence>
<name>A0A848L983_9BACT</name>
<accession>A0A848L983</accession>
<reference evidence="1 2" key="1">
    <citation type="submission" date="2020-04" db="EMBL/GenBank/DDBJ databases">
        <title>Draft genome of Pyxidicoccus fallax type strain.</title>
        <authorList>
            <person name="Whitworth D.E."/>
        </authorList>
    </citation>
    <scope>NUCLEOTIDE SEQUENCE [LARGE SCALE GENOMIC DNA]</scope>
    <source>
        <strain evidence="1 2">DSM 14698</strain>
    </source>
</reference>
<keyword evidence="2" id="KW-1185">Reference proteome</keyword>
<sequence length="235" mass="27476">MGDWNTLHVFDDRRFHEETVPRLRGEKAGLEEHHARFLKTSMPRCDIGVDEMIPVFRQFSADFTRHPGYDALLEQDRHATFERIHPREFYIRRFFEFVLFSECANFFPYFKMGYRLFHGAVGVKEGDTAMSDLVLHLSHGGDNNPWRWDGDGIRSWLSAREVKALNDSGSIVPRKEEDADYVQDFLRFLDVVTKNNLGLLSAANINSDPFKNRAPPVRDEDLWKGVEIERLIREE</sequence>
<dbReference type="AlphaFoldDB" id="A0A848L983"/>
<organism evidence="1 2">
    <name type="scientific">Pyxidicoccus fallax</name>
    <dbReference type="NCBI Taxonomy" id="394095"/>
    <lineage>
        <taxon>Bacteria</taxon>
        <taxon>Pseudomonadati</taxon>
        <taxon>Myxococcota</taxon>
        <taxon>Myxococcia</taxon>
        <taxon>Myxococcales</taxon>
        <taxon>Cystobacterineae</taxon>
        <taxon>Myxococcaceae</taxon>
        <taxon>Pyxidicoccus</taxon>
    </lineage>
</organism>
<proteinExistence type="predicted"/>
<protein>
    <submittedName>
        <fullName evidence="1">Uncharacterized protein</fullName>
    </submittedName>
</protein>
<dbReference type="RefSeq" id="WP_169344422.1">
    <property type="nucleotide sequence ID" value="NZ_JABBJJ010000032.1"/>
</dbReference>
<dbReference type="Proteomes" id="UP000518300">
    <property type="component" value="Unassembled WGS sequence"/>
</dbReference>
<comment type="caution">
    <text evidence="1">The sequence shown here is derived from an EMBL/GenBank/DDBJ whole genome shotgun (WGS) entry which is preliminary data.</text>
</comment>
<evidence type="ECO:0000313" key="1">
    <source>
        <dbReference type="EMBL" id="NMO15127.1"/>
    </source>
</evidence>